<dbReference type="InterPro" id="IPR046823">
    <property type="entry name" value="HPS6_N"/>
</dbReference>
<dbReference type="GO" id="GO:0005765">
    <property type="term" value="C:lysosomal membrane"/>
    <property type="evidence" value="ECO:0007669"/>
    <property type="project" value="TreeGrafter"/>
</dbReference>
<dbReference type="PANTHER" id="PTHR14696">
    <property type="entry name" value="HERMANSKY-PUDLAK SYNDROME 6 PROTEIN"/>
    <property type="match status" value="1"/>
</dbReference>
<reference evidence="2 3" key="1">
    <citation type="submission" date="2024-04" db="EMBL/GenBank/DDBJ databases">
        <authorList>
            <consortium name="Genoscope - CEA"/>
            <person name="William W."/>
        </authorList>
    </citation>
    <scope>NUCLEOTIDE SEQUENCE [LARGE SCALE GENOMIC DNA]</scope>
</reference>
<comment type="caution">
    <text evidence="2">The sequence shown here is derived from an EMBL/GenBank/DDBJ whole genome shotgun (WGS) entry which is preliminary data.</text>
</comment>
<dbReference type="GO" id="GO:0032418">
    <property type="term" value="P:lysosome localization"/>
    <property type="evidence" value="ECO:0007669"/>
    <property type="project" value="TreeGrafter"/>
</dbReference>
<dbReference type="InterPro" id="IPR017218">
    <property type="entry name" value="BLOC-2_complex_Hps6_subunit"/>
</dbReference>
<dbReference type="GO" id="GO:0072657">
    <property type="term" value="P:protein localization to membrane"/>
    <property type="evidence" value="ECO:0007669"/>
    <property type="project" value="TreeGrafter"/>
</dbReference>
<accession>A0AAV2H835</accession>
<organism evidence="2 3">
    <name type="scientific">Lymnaea stagnalis</name>
    <name type="common">Great pond snail</name>
    <name type="synonym">Helix stagnalis</name>
    <dbReference type="NCBI Taxonomy" id="6523"/>
    <lineage>
        <taxon>Eukaryota</taxon>
        <taxon>Metazoa</taxon>
        <taxon>Spiralia</taxon>
        <taxon>Lophotrochozoa</taxon>
        <taxon>Mollusca</taxon>
        <taxon>Gastropoda</taxon>
        <taxon>Heterobranchia</taxon>
        <taxon>Euthyneura</taxon>
        <taxon>Panpulmonata</taxon>
        <taxon>Hygrophila</taxon>
        <taxon>Lymnaeoidea</taxon>
        <taxon>Lymnaeidae</taxon>
        <taxon>Lymnaea</taxon>
    </lineage>
</organism>
<name>A0AAV2H835_LYMST</name>
<dbReference type="AlphaFoldDB" id="A0AAV2H835"/>
<evidence type="ECO:0000313" key="2">
    <source>
        <dbReference type="EMBL" id="CAL1529547.1"/>
    </source>
</evidence>
<dbReference type="GO" id="GO:0031084">
    <property type="term" value="C:BLOC-2 complex"/>
    <property type="evidence" value="ECO:0007669"/>
    <property type="project" value="TreeGrafter"/>
</dbReference>
<evidence type="ECO:0000313" key="3">
    <source>
        <dbReference type="Proteomes" id="UP001497497"/>
    </source>
</evidence>
<protein>
    <recommendedName>
        <fullName evidence="1">BLOC-2 complex member HPS6 N-terminal domain-containing protein</fullName>
    </recommendedName>
</protein>
<dbReference type="Proteomes" id="UP001497497">
    <property type="component" value="Unassembled WGS sequence"/>
</dbReference>
<dbReference type="Pfam" id="PF15702">
    <property type="entry name" value="HPS6"/>
    <property type="match status" value="1"/>
</dbReference>
<sequence>MEFTIQEADKCTPLCRKELFIDVVCKRVFGDVTQIFILPGHIFITTDHGRKLFTFDCKPVSYQHIFAIGCLDISPLSSPLAEILMISSDTSALIDIGGHVNFWKFGSDFNWSHISQIDLCLSNTSAELISVTYLNSLNIFFWCEKIHKQLSTSPPGVASSPDSYCICQRQILAAPDLHSENDHKELSSILLHNFAPCDLFALASDILFVNTRHDYDQTSVYLTFDFLNGQVSIFIGDECICLPVTPAMDFNEMLLNCLPQLVKIPPGKGDLGVKVDVHEGQVAVLNSGGQVELYKCYDLGKRKVTRMLFKLSGSCFDHPQLKSHQWFLHKGHLGVFDNDTLYIFKLDPVAKVSESRLGVFGVDLVIQSPSISILSWILTSDQLFALQGVDIKSKEMFTSLDNLPNDGSLQNDILKLARLQELKLAGYSYDVSQDLNRLNKTNSDEKHVQNQSQLASLMAPYLEEFWRLENLSKALVDSKTITIKPEIRSTDSMVQNLMGNRSISRPSRHALMLWLSMIYPQQLLDYLCQGVTVENAVVDPQEMTQWQSLLGLDGSDLMNFEFVCRLLFQLHPEKLLNFVKCAESVGEHNVGVSAFVRKKHSLIYYKSACDCLPESDMSVNPKMAARVKAKLILACEGNNCVETALKQFLQNELWSDAIELLRQEANNEEKLSSYMYITIRALSQSPEFSKFVRELFELMPSWKCFLTFSHVATERQEIRQQQLTASVRDIFANETFGVSLASVKPFLLDIIKDM</sequence>
<gene>
    <name evidence="2" type="ORF">GSLYS_00003702001</name>
</gene>
<dbReference type="PANTHER" id="PTHR14696:SF2">
    <property type="entry name" value="BLOC-2 COMPLEX MEMBER HPS6"/>
    <property type="match status" value="1"/>
</dbReference>
<proteinExistence type="predicted"/>
<evidence type="ECO:0000259" key="1">
    <source>
        <dbReference type="Pfam" id="PF15702"/>
    </source>
</evidence>
<dbReference type="EMBL" id="CAXITT010000050">
    <property type="protein sequence ID" value="CAL1529547.1"/>
    <property type="molecule type" value="Genomic_DNA"/>
</dbReference>
<feature type="domain" description="BLOC-2 complex member HPS6 N-terminal" evidence="1">
    <location>
        <begin position="94"/>
        <end position="264"/>
    </location>
</feature>
<keyword evidence="3" id="KW-1185">Reference proteome</keyword>